<keyword evidence="7 9" id="KW-0503">Monooxygenase</keyword>
<keyword evidence="10" id="KW-0472">Membrane</keyword>
<evidence type="ECO:0000256" key="3">
    <source>
        <dbReference type="ARBA" id="ARBA00022617"/>
    </source>
</evidence>
<evidence type="ECO:0000313" key="11">
    <source>
        <dbReference type="EMBL" id="CBY15217.1"/>
    </source>
</evidence>
<evidence type="ECO:0000256" key="9">
    <source>
        <dbReference type="RuleBase" id="RU000461"/>
    </source>
</evidence>
<dbReference type="PRINTS" id="PR00385">
    <property type="entry name" value="P450"/>
</dbReference>
<keyword evidence="6 8" id="KW-0408">Iron</keyword>
<dbReference type="PANTHER" id="PTHR24292">
    <property type="entry name" value="CYTOCHROME P450"/>
    <property type="match status" value="1"/>
</dbReference>
<keyword evidence="3 8" id="KW-0349">Heme</keyword>
<dbReference type="Pfam" id="PF00067">
    <property type="entry name" value="p450"/>
    <property type="match status" value="1"/>
</dbReference>
<organism evidence="11 12">
    <name type="scientific">Oikopleura dioica</name>
    <name type="common">Tunicate</name>
    <dbReference type="NCBI Taxonomy" id="34765"/>
    <lineage>
        <taxon>Eukaryota</taxon>
        <taxon>Metazoa</taxon>
        <taxon>Chordata</taxon>
        <taxon>Tunicata</taxon>
        <taxon>Appendicularia</taxon>
        <taxon>Copelata</taxon>
        <taxon>Oikopleuridae</taxon>
        <taxon>Oikopleura</taxon>
    </lineage>
</organism>
<evidence type="ECO:0000256" key="8">
    <source>
        <dbReference type="PIRSR" id="PIRSR602401-1"/>
    </source>
</evidence>
<dbReference type="OrthoDB" id="2789670at2759"/>
<keyword evidence="5 9" id="KW-0560">Oxidoreductase</keyword>
<dbReference type="InterPro" id="IPR036396">
    <property type="entry name" value="Cyt_P450_sf"/>
</dbReference>
<accession>E4Y005</accession>
<comment type="similarity">
    <text evidence="2 9">Belongs to the cytochrome P450 family.</text>
</comment>
<keyword evidence="4 8" id="KW-0479">Metal-binding</keyword>
<feature type="transmembrane region" description="Helical" evidence="10">
    <location>
        <begin position="33"/>
        <end position="51"/>
    </location>
</feature>
<keyword evidence="10" id="KW-0812">Transmembrane</keyword>
<dbReference type="InterPro" id="IPR002401">
    <property type="entry name" value="Cyt_P450_E_grp-I"/>
</dbReference>
<dbReference type="InterPro" id="IPR017972">
    <property type="entry name" value="Cyt_P450_CS"/>
</dbReference>
<dbReference type="Gene3D" id="1.10.630.10">
    <property type="entry name" value="Cytochrome P450"/>
    <property type="match status" value="1"/>
</dbReference>
<dbReference type="PROSITE" id="PS00086">
    <property type="entry name" value="CYTOCHROME_P450"/>
    <property type="match status" value="1"/>
</dbReference>
<dbReference type="InParanoid" id="E4Y005"/>
<keyword evidence="12" id="KW-1185">Reference proteome</keyword>
<protein>
    <submittedName>
        <fullName evidence="11">Uncharacterized protein</fullName>
    </submittedName>
</protein>
<reference evidence="11 12" key="1">
    <citation type="journal article" date="2010" name="Science">
        <title>Plasticity of animal genome architecture unmasked by rapid evolution of a pelagic tunicate.</title>
        <authorList>
            <person name="Denoeud F."/>
            <person name="Henriet S."/>
            <person name="Mungpakdee S."/>
            <person name="Aury J.M."/>
            <person name="Da Silva C."/>
            <person name="Brinkmann H."/>
            <person name="Mikhaleva J."/>
            <person name="Olsen L.C."/>
            <person name="Jubin C."/>
            <person name="Canestro C."/>
            <person name="Bouquet J.M."/>
            <person name="Danks G."/>
            <person name="Poulain J."/>
            <person name="Campsteijn C."/>
            <person name="Adamski M."/>
            <person name="Cross I."/>
            <person name="Yadetie F."/>
            <person name="Muffato M."/>
            <person name="Louis A."/>
            <person name="Butcher S."/>
            <person name="Tsagkogeorga G."/>
            <person name="Konrad A."/>
            <person name="Singh S."/>
            <person name="Jensen M.F."/>
            <person name="Cong E.H."/>
            <person name="Eikeseth-Otteraa H."/>
            <person name="Noel B."/>
            <person name="Anthouard V."/>
            <person name="Porcel B.M."/>
            <person name="Kachouri-Lafond R."/>
            <person name="Nishino A."/>
            <person name="Ugolini M."/>
            <person name="Chourrout P."/>
            <person name="Nishida H."/>
            <person name="Aasland R."/>
            <person name="Huzurbazar S."/>
            <person name="Westhof E."/>
            <person name="Delsuc F."/>
            <person name="Lehrach H."/>
            <person name="Reinhardt R."/>
            <person name="Weissenbach J."/>
            <person name="Roy S.W."/>
            <person name="Artiguenave F."/>
            <person name="Postlethwait J.H."/>
            <person name="Manak J.R."/>
            <person name="Thompson E.M."/>
            <person name="Jaillon O."/>
            <person name="Du Pasquier L."/>
            <person name="Boudinot P."/>
            <person name="Liberles D.A."/>
            <person name="Volff J.N."/>
            <person name="Philippe H."/>
            <person name="Lenhard B."/>
            <person name="Roest Crollius H."/>
            <person name="Wincker P."/>
            <person name="Chourrout D."/>
        </authorList>
    </citation>
    <scope>NUCLEOTIDE SEQUENCE [LARGE SCALE GENOMIC DNA]</scope>
</reference>
<keyword evidence="10" id="KW-1133">Transmembrane helix</keyword>
<gene>
    <name evidence="11" type="ORF">GSOID_T00012113001</name>
</gene>
<evidence type="ECO:0000256" key="4">
    <source>
        <dbReference type="ARBA" id="ARBA00022723"/>
    </source>
</evidence>
<dbReference type="Proteomes" id="UP000001307">
    <property type="component" value="Unassembled WGS sequence"/>
</dbReference>
<dbReference type="InterPro" id="IPR050476">
    <property type="entry name" value="Insect_CytP450_Detox"/>
</dbReference>
<evidence type="ECO:0000256" key="10">
    <source>
        <dbReference type="SAM" id="Phobius"/>
    </source>
</evidence>
<dbReference type="GO" id="GO:0020037">
    <property type="term" value="F:heme binding"/>
    <property type="evidence" value="ECO:0007669"/>
    <property type="project" value="InterPro"/>
</dbReference>
<dbReference type="InterPro" id="IPR001128">
    <property type="entry name" value="Cyt_P450"/>
</dbReference>
<dbReference type="GO" id="GO:0016705">
    <property type="term" value="F:oxidoreductase activity, acting on paired donors, with incorporation or reduction of molecular oxygen"/>
    <property type="evidence" value="ECO:0007669"/>
    <property type="project" value="InterPro"/>
</dbReference>
<dbReference type="GO" id="GO:0005506">
    <property type="term" value="F:iron ion binding"/>
    <property type="evidence" value="ECO:0007669"/>
    <property type="project" value="InterPro"/>
</dbReference>
<evidence type="ECO:0000313" key="12">
    <source>
        <dbReference type="Proteomes" id="UP000001307"/>
    </source>
</evidence>
<proteinExistence type="inferred from homology"/>
<dbReference type="SUPFAM" id="SSF48264">
    <property type="entry name" value="Cytochrome P450"/>
    <property type="match status" value="1"/>
</dbReference>
<evidence type="ECO:0000256" key="7">
    <source>
        <dbReference type="ARBA" id="ARBA00023033"/>
    </source>
</evidence>
<evidence type="ECO:0000256" key="5">
    <source>
        <dbReference type="ARBA" id="ARBA00023002"/>
    </source>
</evidence>
<sequence length="516" mass="58798">MEFIPSLQDIPELSKDLLKSAVFYAKDNAPRKTYIVLASFCGAAFLGYIWVKQKWKYWERKGVPGPTPSFKDIGNTRSTFRDHGTQLGKDYPMDAVGIYIFGVTPALVIRDPVIWKEVCVKKFHNFTTSGRSSANYMFGKVSPDFLTVAEGPKWKRLRSTIAPFFSGNNLKDICLIINDLFDYFDDKFFPKDELTSMDAKEFASNFSLRAILASGFAINPKENEELAEDLYKHASILFEIDGKQAMKTMMLPKWLRFKLNVTSYPHSTDVFFRKVISDIIENGKKTGKKNLISLMAEKIIDESEELTAAKGMTEGEILAQALIFQFAGQDTTATVLSFFLFALSHQPELQEEIRELVAQTDLSYDGLKKVKYLDACIKETQRYFTFLFFLREADEDCEIAGVKVDKGSSILFLPKSVHRSADYYPYPDVFDPHRFDNNESNTLQDDYWFGFGIGPRACPAVRWAFVAIKIFIANVLIKYDVLPGEDAPGMDEVNARFRGTKVTTDKPMPIRFRKRA</sequence>
<name>E4Y005_OIKDI</name>
<dbReference type="EMBL" id="FN653447">
    <property type="protein sequence ID" value="CBY15217.1"/>
    <property type="molecule type" value="Genomic_DNA"/>
</dbReference>
<dbReference type="PRINTS" id="PR00463">
    <property type="entry name" value="EP450I"/>
</dbReference>
<comment type="cofactor">
    <cofactor evidence="1 8">
        <name>heme</name>
        <dbReference type="ChEBI" id="CHEBI:30413"/>
    </cofactor>
</comment>
<evidence type="ECO:0000256" key="1">
    <source>
        <dbReference type="ARBA" id="ARBA00001971"/>
    </source>
</evidence>
<dbReference type="AlphaFoldDB" id="E4Y005"/>
<evidence type="ECO:0000256" key="6">
    <source>
        <dbReference type="ARBA" id="ARBA00023004"/>
    </source>
</evidence>
<dbReference type="GO" id="GO:0004497">
    <property type="term" value="F:monooxygenase activity"/>
    <property type="evidence" value="ECO:0007669"/>
    <property type="project" value="UniProtKB-KW"/>
</dbReference>
<feature type="binding site" description="axial binding residue" evidence="8">
    <location>
        <position position="458"/>
    </location>
    <ligand>
        <name>heme</name>
        <dbReference type="ChEBI" id="CHEBI:30413"/>
    </ligand>
    <ligandPart>
        <name>Fe</name>
        <dbReference type="ChEBI" id="CHEBI:18248"/>
    </ligandPart>
</feature>
<dbReference type="PANTHER" id="PTHR24292:SF54">
    <property type="entry name" value="CYP9F3-RELATED"/>
    <property type="match status" value="1"/>
</dbReference>
<evidence type="ECO:0000256" key="2">
    <source>
        <dbReference type="ARBA" id="ARBA00010617"/>
    </source>
</evidence>